<dbReference type="Gene3D" id="3.10.450.50">
    <property type="match status" value="1"/>
</dbReference>
<keyword evidence="5" id="KW-1185">Reference proteome</keyword>
<dbReference type="PROSITE" id="PS51257">
    <property type="entry name" value="PROKAR_LIPOPROTEIN"/>
    <property type="match status" value="1"/>
</dbReference>
<dbReference type="KEGG" id="mbur:EQU24_21125"/>
<proteinExistence type="predicted"/>
<evidence type="ECO:0000256" key="1">
    <source>
        <dbReference type="ARBA" id="ARBA00017922"/>
    </source>
</evidence>
<dbReference type="InterPro" id="IPR012640">
    <property type="entry name" value="Membr_lipoprot_lipid_attach_CS"/>
</dbReference>
<organism evidence="4 5">
    <name type="scientific">Methylotuvimicrobium buryatense</name>
    <name type="common">Methylomicrobium buryatense</name>
    <dbReference type="NCBI Taxonomy" id="95641"/>
    <lineage>
        <taxon>Bacteria</taxon>
        <taxon>Pseudomonadati</taxon>
        <taxon>Pseudomonadota</taxon>
        <taxon>Gammaproteobacteria</taxon>
        <taxon>Methylococcales</taxon>
        <taxon>Methylococcaceae</taxon>
        <taxon>Methylotuvimicrobium</taxon>
    </lineage>
</organism>
<keyword evidence="2" id="KW-0732">Signal</keyword>
<dbReference type="RefSeq" id="WP_017841649.1">
    <property type="nucleotide sequence ID" value="NZ_CP035467.1"/>
</dbReference>
<dbReference type="STRING" id="675511.GCA_000341735_03203"/>
<dbReference type="EMBL" id="CP035467">
    <property type="protein sequence ID" value="QCW84458.1"/>
    <property type="molecule type" value="Genomic_DNA"/>
</dbReference>
<dbReference type="OrthoDB" id="1115105at2"/>
<accession>A0A4P9USF4</accession>
<reference evidence="5" key="1">
    <citation type="journal article" date="2019" name="J. Bacteriol.">
        <title>A Mutagenic Screen Identifies a TonB-Dependent Receptor Required for the Lanthanide Metal Switch in the Type I Methanotroph 'Methylotuvimicrobium buryatense' 5GB1C.</title>
        <authorList>
            <person name="Groom J.D."/>
            <person name="Ford S.M."/>
            <person name="Pesesky M.W."/>
            <person name="Lidstrom M.E."/>
        </authorList>
    </citation>
    <scope>NUCLEOTIDE SEQUENCE [LARGE SCALE GENOMIC DNA]</scope>
    <source>
        <strain evidence="5">5GB1C</strain>
    </source>
</reference>
<dbReference type="AlphaFoldDB" id="A0A4P9USF4"/>
<evidence type="ECO:0000259" key="3">
    <source>
        <dbReference type="Pfam" id="PF12680"/>
    </source>
</evidence>
<name>A0A4P9USF4_METBY</name>
<evidence type="ECO:0000256" key="2">
    <source>
        <dbReference type="ARBA" id="ARBA00022729"/>
    </source>
</evidence>
<sequence>MKRMTSLFGILLALTGCSSIEPNPMREYLAMAPAEQNAGKHPKIRHFVELYDNLEVLPIKTKVENTYAEQLYFNDTLVTLHDRQALQSYLEQTQKNLDSISIEVMSVFEQGDDVFLRWNMRTRFTLLGRSKDVTTIGFSHLRFDDHGKIVLHQDYWDSTQGFFLQVPIIGGVLQWIKNGLHD</sequence>
<protein>
    <recommendedName>
        <fullName evidence="1">Type IV secretion system putative lipoprotein virB7</fullName>
    </recommendedName>
</protein>
<evidence type="ECO:0000313" key="4">
    <source>
        <dbReference type="EMBL" id="QCW84458.1"/>
    </source>
</evidence>
<feature type="domain" description="SnoaL-like" evidence="3">
    <location>
        <begin position="62"/>
        <end position="152"/>
    </location>
</feature>
<dbReference type="SUPFAM" id="SSF54427">
    <property type="entry name" value="NTF2-like"/>
    <property type="match status" value="1"/>
</dbReference>
<dbReference type="InterPro" id="IPR032710">
    <property type="entry name" value="NTF2-like_dom_sf"/>
</dbReference>
<evidence type="ECO:0000313" key="5">
    <source>
        <dbReference type="Proteomes" id="UP000305881"/>
    </source>
</evidence>
<dbReference type="Pfam" id="PF12680">
    <property type="entry name" value="SnoaL_2"/>
    <property type="match status" value="1"/>
</dbReference>
<dbReference type="Proteomes" id="UP000305881">
    <property type="component" value="Chromosome"/>
</dbReference>
<gene>
    <name evidence="4" type="ORF">EQU24_21125</name>
</gene>
<dbReference type="Pfam" id="PF08139">
    <property type="entry name" value="LPAM_1"/>
    <property type="match status" value="1"/>
</dbReference>
<dbReference type="InterPro" id="IPR037401">
    <property type="entry name" value="SnoaL-like"/>
</dbReference>